<reference evidence="3" key="1">
    <citation type="submission" date="2016-07" db="EMBL/GenBank/DDBJ databases">
        <title>Sequence Frankia sp. strain CcI1.17.</title>
        <authorList>
            <person name="Ghodhbane-Gtari F."/>
            <person name="Swanson E."/>
            <person name="Gueddou A."/>
            <person name="Morris K."/>
            <person name="Hezbri K."/>
            <person name="Ktari A."/>
            <person name="Nouioui I."/>
            <person name="Abebe-Akele F."/>
            <person name="Simpson S."/>
            <person name="Thomas K."/>
            <person name="Gtari M."/>
            <person name="Tisa L.S."/>
            <person name="Hurst S."/>
        </authorList>
    </citation>
    <scope>NUCLEOTIDE SEQUENCE [LARGE SCALE GENOMIC DNA]</scope>
    <source>
        <strain evidence="3">Cc1.17</strain>
    </source>
</reference>
<feature type="transmembrane region" description="Helical" evidence="1">
    <location>
        <begin position="28"/>
        <end position="49"/>
    </location>
</feature>
<sequence>MLGFAALLFMLFCMPLLALFAAIGLPTGVAAVIAALLAGLLLGGAALLLDERLPTLASVAGTAAGGAFVLTGFGVVAIVGIGYHRLGLTPGFSALAALGTLTFLFVAVRLAVKLVPCRRRQPR</sequence>
<keyword evidence="3" id="KW-1185">Reference proteome</keyword>
<gene>
    <name evidence="2" type="ORF">CC117_17305</name>
</gene>
<keyword evidence="1" id="KW-0812">Transmembrane</keyword>
<feature type="transmembrane region" description="Helical" evidence="1">
    <location>
        <begin position="56"/>
        <end position="79"/>
    </location>
</feature>
<protein>
    <submittedName>
        <fullName evidence="2">Uncharacterized protein</fullName>
    </submittedName>
</protein>
<accession>A0A1S1QSG7</accession>
<evidence type="ECO:0000313" key="2">
    <source>
        <dbReference type="EMBL" id="OHV36657.1"/>
    </source>
</evidence>
<keyword evidence="1" id="KW-1133">Transmembrane helix</keyword>
<dbReference type="EMBL" id="MBLM01000115">
    <property type="protein sequence ID" value="OHV36657.1"/>
    <property type="molecule type" value="Genomic_DNA"/>
</dbReference>
<organism evidence="2 3">
    <name type="scientific">Parafrankia colletiae</name>
    <dbReference type="NCBI Taxonomy" id="573497"/>
    <lineage>
        <taxon>Bacteria</taxon>
        <taxon>Bacillati</taxon>
        <taxon>Actinomycetota</taxon>
        <taxon>Actinomycetes</taxon>
        <taxon>Frankiales</taxon>
        <taxon>Frankiaceae</taxon>
        <taxon>Parafrankia</taxon>
    </lineage>
</organism>
<evidence type="ECO:0000256" key="1">
    <source>
        <dbReference type="SAM" id="Phobius"/>
    </source>
</evidence>
<dbReference type="AlphaFoldDB" id="A0A1S1QSG7"/>
<evidence type="ECO:0000313" key="3">
    <source>
        <dbReference type="Proteomes" id="UP000179627"/>
    </source>
</evidence>
<keyword evidence="1" id="KW-0472">Membrane</keyword>
<name>A0A1S1QSG7_9ACTN</name>
<comment type="caution">
    <text evidence="2">The sequence shown here is derived from an EMBL/GenBank/DDBJ whole genome shotgun (WGS) entry which is preliminary data.</text>
</comment>
<dbReference type="Proteomes" id="UP000179627">
    <property type="component" value="Unassembled WGS sequence"/>
</dbReference>
<proteinExistence type="predicted"/>
<feature type="transmembrane region" description="Helical" evidence="1">
    <location>
        <begin position="91"/>
        <end position="112"/>
    </location>
</feature>